<dbReference type="AlphaFoldDB" id="A0AB39YQP9"/>
<organism evidence="1">
    <name type="scientific">Paenarthrobacter sp. AMU7</name>
    <dbReference type="NCBI Taxonomy" id="3162492"/>
    <lineage>
        <taxon>Bacteria</taxon>
        <taxon>Bacillati</taxon>
        <taxon>Actinomycetota</taxon>
        <taxon>Actinomycetes</taxon>
        <taxon>Micrococcales</taxon>
        <taxon>Micrococcaceae</taxon>
        <taxon>Paenarthrobacter</taxon>
    </lineage>
</organism>
<protein>
    <submittedName>
        <fullName evidence="1">Uncharacterized protein</fullName>
    </submittedName>
</protein>
<accession>A0AB39YQP9</accession>
<reference evidence="1" key="1">
    <citation type="submission" date="2024-07" db="EMBL/GenBank/DDBJ databases">
        <authorList>
            <person name="Li J."/>
            <person name="Wei H."/>
            <person name="Ma J."/>
        </authorList>
    </citation>
    <scope>NUCLEOTIDE SEQUENCE</scope>
    <source>
        <strain evidence="1">AMU7</strain>
    </source>
</reference>
<gene>
    <name evidence="1" type="ORF">ABQM86_21420</name>
</gene>
<proteinExistence type="predicted"/>
<dbReference type="RefSeq" id="WP_369745539.1">
    <property type="nucleotide sequence ID" value="NZ_CP165735.1"/>
</dbReference>
<name>A0AB39YQP9_9MICC</name>
<sequence length="113" mass="11962">MSIISAICAPGVARSRRANGSTDSPVARGRNQVLRMCVLGKTDSGGRLDFTVSPNPADARVGDFYRVEDCNLAENWIFIDTRGANGPSRPGSEVNVDGLAGVHIHPRVDPVCG</sequence>
<dbReference type="EMBL" id="CP165735">
    <property type="protein sequence ID" value="XDV71483.1"/>
    <property type="molecule type" value="Genomic_DNA"/>
</dbReference>
<evidence type="ECO:0000313" key="1">
    <source>
        <dbReference type="EMBL" id="XDV71483.1"/>
    </source>
</evidence>